<accession>A0ACC3SBS1</accession>
<evidence type="ECO:0000313" key="2">
    <source>
        <dbReference type="Proteomes" id="UP001320706"/>
    </source>
</evidence>
<dbReference type="EMBL" id="JAMKPW020000026">
    <property type="protein sequence ID" value="KAK8204613.1"/>
    <property type="molecule type" value="Genomic_DNA"/>
</dbReference>
<gene>
    <name evidence="1" type="ORF">M8818_005052</name>
</gene>
<proteinExistence type="predicted"/>
<dbReference type="Proteomes" id="UP001320706">
    <property type="component" value="Unassembled WGS sequence"/>
</dbReference>
<protein>
    <submittedName>
        <fullName evidence="1">Uncharacterized protein</fullName>
    </submittedName>
</protein>
<organism evidence="1 2">
    <name type="scientific">Zalaria obscura</name>
    <dbReference type="NCBI Taxonomy" id="2024903"/>
    <lineage>
        <taxon>Eukaryota</taxon>
        <taxon>Fungi</taxon>
        <taxon>Dikarya</taxon>
        <taxon>Ascomycota</taxon>
        <taxon>Pezizomycotina</taxon>
        <taxon>Dothideomycetes</taxon>
        <taxon>Dothideomycetidae</taxon>
        <taxon>Dothideales</taxon>
        <taxon>Zalariaceae</taxon>
        <taxon>Zalaria</taxon>
    </lineage>
</organism>
<sequence length="126" mass="14231">MSIHGRHIRETPDTIRQVVFQVAFQPVFYPPRRQAREQLRKLLLDGGSLDCQICQEKVIPDVETPHGLPRARMVNGKNPSNLIRLPCHPNHVMCDKCRASWAAYDPQDVPILPERGPGCPAFACPD</sequence>
<name>A0ACC3SBS1_9PEZI</name>
<evidence type="ECO:0000313" key="1">
    <source>
        <dbReference type="EMBL" id="KAK8204613.1"/>
    </source>
</evidence>
<keyword evidence="2" id="KW-1185">Reference proteome</keyword>
<reference evidence="1" key="1">
    <citation type="submission" date="2024-02" db="EMBL/GenBank/DDBJ databases">
        <title>Metagenome Assembled Genome of Zalaria obscura JY119.</title>
        <authorList>
            <person name="Vighnesh L."/>
            <person name="Jagadeeshwari U."/>
            <person name="Venkata Ramana C."/>
            <person name="Sasikala C."/>
        </authorList>
    </citation>
    <scope>NUCLEOTIDE SEQUENCE</scope>
    <source>
        <strain evidence="1">JY119</strain>
    </source>
</reference>
<comment type="caution">
    <text evidence="1">The sequence shown here is derived from an EMBL/GenBank/DDBJ whole genome shotgun (WGS) entry which is preliminary data.</text>
</comment>